<feature type="chain" id="PRO_5005895862" evidence="2">
    <location>
        <begin position="27"/>
        <end position="205"/>
    </location>
</feature>
<evidence type="ECO:0000256" key="2">
    <source>
        <dbReference type="SAM" id="SignalP"/>
    </source>
</evidence>
<dbReference type="Proteomes" id="UP000046392">
    <property type="component" value="Unplaced"/>
</dbReference>
<dbReference type="WBParaSite" id="SPAL_0001715600.1">
    <property type="protein sequence ID" value="SPAL_0001715600.1"/>
    <property type="gene ID" value="SPAL_0001715600"/>
</dbReference>
<organism evidence="3 4">
    <name type="scientific">Strongyloides papillosus</name>
    <name type="common">Intestinal threadworm</name>
    <dbReference type="NCBI Taxonomy" id="174720"/>
    <lineage>
        <taxon>Eukaryota</taxon>
        <taxon>Metazoa</taxon>
        <taxon>Ecdysozoa</taxon>
        <taxon>Nematoda</taxon>
        <taxon>Chromadorea</taxon>
        <taxon>Rhabditida</taxon>
        <taxon>Tylenchina</taxon>
        <taxon>Panagrolaimomorpha</taxon>
        <taxon>Strongyloidoidea</taxon>
        <taxon>Strongyloididae</taxon>
        <taxon>Strongyloides</taxon>
    </lineage>
</organism>
<keyword evidence="2" id="KW-0732">Signal</keyword>
<sequence>MLNTKCITFIVFFLLIFVSIKSNASAENAEDLKNLESEPNVDDLIDNDYEEYDESGDDYTDFKNPKDLRNLKNFWKLKIQEDEVQKNKSEETATKITTESPEVSELNKQEEHDLEITKRTNEILLNIEKRVLLAMIKEKTYGSETKAQEADKQKFEDINKSKQNLNLFQKDILLTKDQAQELILHAIKDAKKNNVDIHDINTVIN</sequence>
<dbReference type="AlphaFoldDB" id="A0A0N5CH32"/>
<evidence type="ECO:0000313" key="3">
    <source>
        <dbReference type="Proteomes" id="UP000046392"/>
    </source>
</evidence>
<evidence type="ECO:0000313" key="4">
    <source>
        <dbReference type="WBParaSite" id="SPAL_0001715600.1"/>
    </source>
</evidence>
<keyword evidence="3" id="KW-1185">Reference proteome</keyword>
<reference evidence="4" key="1">
    <citation type="submission" date="2017-02" db="UniProtKB">
        <authorList>
            <consortium name="WormBaseParasite"/>
        </authorList>
    </citation>
    <scope>IDENTIFICATION</scope>
</reference>
<feature type="region of interest" description="Disordered" evidence="1">
    <location>
        <begin position="86"/>
        <end position="110"/>
    </location>
</feature>
<proteinExistence type="predicted"/>
<evidence type="ECO:0000256" key="1">
    <source>
        <dbReference type="SAM" id="MobiDB-lite"/>
    </source>
</evidence>
<accession>A0A0N5CH32</accession>
<protein>
    <submittedName>
        <fullName evidence="4">Uncharacterized protein</fullName>
    </submittedName>
</protein>
<name>A0A0N5CH32_STREA</name>
<feature type="signal peptide" evidence="2">
    <location>
        <begin position="1"/>
        <end position="26"/>
    </location>
</feature>